<dbReference type="AlphaFoldDB" id="B9KZI6"/>
<dbReference type="CDD" id="cd07381">
    <property type="entry name" value="MPP_CapA"/>
    <property type="match status" value="1"/>
</dbReference>
<protein>
    <submittedName>
        <fullName evidence="3">Polyglutamate synthase CapA</fullName>
    </submittedName>
</protein>
<dbReference type="SUPFAM" id="SSF56300">
    <property type="entry name" value="Metallo-dependent phosphatases"/>
    <property type="match status" value="1"/>
</dbReference>
<keyword evidence="4" id="KW-1185">Reference proteome</keyword>
<dbReference type="PANTHER" id="PTHR33393:SF13">
    <property type="entry name" value="PGA BIOSYNTHESIS PROTEIN CAPA"/>
    <property type="match status" value="1"/>
</dbReference>
<dbReference type="InterPro" id="IPR029052">
    <property type="entry name" value="Metallo-depent_PP-like"/>
</dbReference>
<name>B9KZI6_THERP</name>
<dbReference type="Pfam" id="PF09587">
    <property type="entry name" value="PGA_cap"/>
    <property type="match status" value="1"/>
</dbReference>
<accession>B9KZI6</accession>
<dbReference type="InterPro" id="IPR019079">
    <property type="entry name" value="Capsule_synth_CapA"/>
</dbReference>
<dbReference type="RefSeq" id="WP_012642285.1">
    <property type="nucleotide sequence ID" value="NC_011959.1"/>
</dbReference>
<reference evidence="3 4" key="1">
    <citation type="journal article" date="2009" name="PLoS ONE">
        <title>Complete genome sequence of the aerobic CO-oxidizing thermophile Thermomicrobium roseum.</title>
        <authorList>
            <person name="Wu D."/>
            <person name="Raymond J."/>
            <person name="Wu M."/>
            <person name="Chatterji S."/>
            <person name="Ren Q."/>
            <person name="Graham J.E."/>
            <person name="Bryant D.A."/>
            <person name="Robb F."/>
            <person name="Colman A."/>
            <person name="Tallon L.J."/>
            <person name="Badger J.H."/>
            <person name="Madupu R."/>
            <person name="Ward N.L."/>
            <person name="Eisen J.A."/>
        </authorList>
    </citation>
    <scope>NUCLEOTIDE SEQUENCE [LARGE SCALE GENOMIC DNA]</scope>
    <source>
        <strain evidence="4">ATCC 27502 / DSM 5159 / P-2</strain>
    </source>
</reference>
<dbReference type="InterPro" id="IPR052169">
    <property type="entry name" value="CW_Biosynth-Accessory"/>
</dbReference>
<organism evidence="3 4">
    <name type="scientific">Thermomicrobium roseum (strain ATCC 27502 / DSM 5159 / P-2)</name>
    <dbReference type="NCBI Taxonomy" id="309801"/>
    <lineage>
        <taxon>Bacteria</taxon>
        <taxon>Pseudomonadati</taxon>
        <taxon>Thermomicrobiota</taxon>
        <taxon>Thermomicrobia</taxon>
        <taxon>Thermomicrobiales</taxon>
        <taxon>Thermomicrobiaceae</taxon>
        <taxon>Thermomicrobium</taxon>
    </lineage>
</organism>
<proteinExistence type="inferred from homology"/>
<dbReference type="Gene3D" id="3.60.21.10">
    <property type="match status" value="1"/>
</dbReference>
<sequence>MELLREQLPPRWTLELVEPEQASIRLRVTSRYPTGPVVGVRYLVPVTSHKNFVSSLDASSLDALLAARIRDWRDLGHPEPLPVVRISVQENGKALDQPDLTVTNASDLSAQVPGGAFALVEPWALYPYLRVLHFEGKDPLRFDQNDYPRLLTEWLTLEGAVDLLPPETLQPLFATRPVFTTLTFAGDVILGRTVHRIMAARGDWTSPFRSIASELAWADLTVVNLECALTRRFQPPADPYTLRFMSFPEAVAGLALSGIDAVSLANNHSMDFGYAAVQDTRQVCEEVGITTFGVGDNLAAAVLPAVFQIGSSRIALLGFDGVSTDWYGARQNTPGTAPLRADIVEDAVRIASQQADIVIPFFHWGVEYTLVPTAQQREIARRAIDAGATLVVGSHPHWVQGVEWHRERPIFYSLGNFVFDQEWSLETKQGLILHLWLSGAELVRYELVPVLIEDYHRPRLARGEEAQAILQRVRESSRLLSEG</sequence>
<comment type="similarity">
    <text evidence="1">Belongs to the CapA family.</text>
</comment>
<dbReference type="HOGENOM" id="CLU_041663_0_0_0"/>
<evidence type="ECO:0000313" key="4">
    <source>
        <dbReference type="Proteomes" id="UP000000447"/>
    </source>
</evidence>
<evidence type="ECO:0000313" key="3">
    <source>
        <dbReference type="EMBL" id="ACM05444.1"/>
    </source>
</evidence>
<feature type="domain" description="Capsule synthesis protein CapA" evidence="2">
    <location>
        <begin position="181"/>
        <end position="421"/>
    </location>
</feature>
<dbReference type="KEGG" id="tro:trd_0907"/>
<evidence type="ECO:0000256" key="1">
    <source>
        <dbReference type="ARBA" id="ARBA00005662"/>
    </source>
</evidence>
<evidence type="ECO:0000259" key="2">
    <source>
        <dbReference type="SMART" id="SM00854"/>
    </source>
</evidence>
<dbReference type="STRING" id="309801.trd_0907"/>
<dbReference type="EMBL" id="CP001275">
    <property type="protein sequence ID" value="ACM05444.1"/>
    <property type="molecule type" value="Genomic_DNA"/>
</dbReference>
<gene>
    <name evidence="3" type="ordered locus">trd_0907</name>
</gene>
<dbReference type="PANTHER" id="PTHR33393">
    <property type="entry name" value="POLYGLUTAMINE SYNTHESIS ACCESSORY PROTEIN RV0574C-RELATED"/>
    <property type="match status" value="1"/>
</dbReference>
<dbReference type="Proteomes" id="UP000000447">
    <property type="component" value="Chromosome"/>
</dbReference>
<dbReference type="SMART" id="SM00854">
    <property type="entry name" value="PGA_cap"/>
    <property type="match status" value="1"/>
</dbReference>
<dbReference type="eggNOG" id="COG2843">
    <property type="taxonomic scope" value="Bacteria"/>
</dbReference>